<dbReference type="AlphaFoldDB" id="A0A4E0RQZ3"/>
<keyword evidence="7 10" id="KW-0472">Membrane</keyword>
<evidence type="ECO:0000256" key="6">
    <source>
        <dbReference type="ARBA" id="ARBA00022989"/>
    </source>
</evidence>
<feature type="transmembrane region" description="Helical" evidence="10">
    <location>
        <begin position="35"/>
        <end position="54"/>
    </location>
</feature>
<feature type="transmembrane region" description="Helical" evidence="10">
    <location>
        <begin position="133"/>
        <end position="154"/>
    </location>
</feature>
<dbReference type="OrthoDB" id="6597368at2759"/>
<dbReference type="GO" id="GO:0004984">
    <property type="term" value="F:olfactory receptor activity"/>
    <property type="evidence" value="ECO:0007669"/>
    <property type="project" value="InterPro"/>
</dbReference>
<gene>
    <name evidence="11" type="primary">Or96</name>
    <name evidence="11" type="ORF">DALL_DALL000474</name>
</gene>
<proteinExistence type="inferred from homology"/>
<keyword evidence="4 10" id="KW-0812">Transmembrane</keyword>
<feature type="transmembrane region" description="Helical" evidence="10">
    <location>
        <begin position="60"/>
        <end position="85"/>
    </location>
</feature>
<evidence type="ECO:0000256" key="2">
    <source>
        <dbReference type="ARBA" id="ARBA00022475"/>
    </source>
</evidence>
<evidence type="ECO:0000313" key="11">
    <source>
        <dbReference type="EMBL" id="THK33264.1"/>
    </source>
</evidence>
<dbReference type="CTD" id="23687847"/>
<evidence type="ECO:0000256" key="4">
    <source>
        <dbReference type="ARBA" id="ARBA00022692"/>
    </source>
</evidence>
<comment type="similarity">
    <text evidence="10">Belongs to the insect chemoreceptor superfamily. Heteromeric odorant receptor channel (TC 1.A.69) family.</text>
</comment>
<evidence type="ECO:0000313" key="12">
    <source>
        <dbReference type="Proteomes" id="UP000297026"/>
    </source>
</evidence>
<keyword evidence="5 10" id="KW-0552">Olfaction</keyword>
<dbReference type="GO" id="GO:0007165">
    <property type="term" value="P:signal transduction"/>
    <property type="evidence" value="ECO:0007669"/>
    <property type="project" value="UniProtKB-KW"/>
</dbReference>
<dbReference type="Proteomes" id="UP000297026">
    <property type="component" value="Unassembled WGS sequence"/>
</dbReference>
<evidence type="ECO:0000256" key="5">
    <source>
        <dbReference type="ARBA" id="ARBA00022725"/>
    </source>
</evidence>
<evidence type="ECO:0000256" key="9">
    <source>
        <dbReference type="ARBA" id="ARBA00023224"/>
    </source>
</evidence>
<keyword evidence="2" id="KW-1003">Cell membrane</keyword>
<keyword evidence="8 10" id="KW-0675">Receptor</keyword>
<dbReference type="Pfam" id="PF02949">
    <property type="entry name" value="7tm_6"/>
    <property type="match status" value="1"/>
</dbReference>
<keyword evidence="6 10" id="KW-1133">Transmembrane helix</keyword>
<evidence type="ECO:0000256" key="3">
    <source>
        <dbReference type="ARBA" id="ARBA00022606"/>
    </source>
</evidence>
<feature type="transmembrane region" description="Helical" evidence="10">
    <location>
        <begin position="174"/>
        <end position="197"/>
    </location>
</feature>
<dbReference type="KEGG" id="dam:107047766"/>
<keyword evidence="9 10" id="KW-0807">Transducer</keyword>
<feature type="transmembrane region" description="Helical" evidence="10">
    <location>
        <begin position="262"/>
        <end position="286"/>
    </location>
</feature>
<dbReference type="GO" id="GO:0005886">
    <property type="term" value="C:plasma membrane"/>
    <property type="evidence" value="ECO:0007669"/>
    <property type="project" value="UniProtKB-SubCell"/>
</dbReference>
<keyword evidence="12" id="KW-1185">Reference proteome</keyword>
<evidence type="ECO:0000256" key="7">
    <source>
        <dbReference type="ARBA" id="ARBA00023136"/>
    </source>
</evidence>
<keyword evidence="3 10" id="KW-0716">Sensory transduction</keyword>
<accession>A0A4E0RQZ3</accession>
<evidence type="ECO:0000256" key="1">
    <source>
        <dbReference type="ARBA" id="ARBA00004651"/>
    </source>
</evidence>
<protein>
    <recommendedName>
        <fullName evidence="10">Odorant receptor</fullName>
    </recommendedName>
</protein>
<dbReference type="PANTHER" id="PTHR21137:SF35">
    <property type="entry name" value="ODORANT RECEPTOR 19A-RELATED"/>
    <property type="match status" value="1"/>
</dbReference>
<dbReference type="GeneID" id="107047766"/>
<feature type="transmembrane region" description="Helical" evidence="10">
    <location>
        <begin position="298"/>
        <end position="316"/>
    </location>
</feature>
<dbReference type="GO" id="GO:0005549">
    <property type="term" value="F:odorant binding"/>
    <property type="evidence" value="ECO:0007669"/>
    <property type="project" value="InterPro"/>
</dbReference>
<dbReference type="InterPro" id="IPR004117">
    <property type="entry name" value="7tm6_olfct_rcpt"/>
</dbReference>
<name>A0A4E0RQZ3_9HYME</name>
<comment type="subcellular location">
    <subcellularLocation>
        <location evidence="1 10">Cell membrane</location>
        <topology evidence="1 10">Multi-pass membrane protein</topology>
    </subcellularLocation>
</comment>
<evidence type="ECO:0000256" key="8">
    <source>
        <dbReference type="ARBA" id="ARBA00023170"/>
    </source>
</evidence>
<evidence type="ECO:0000256" key="10">
    <source>
        <dbReference type="RuleBase" id="RU351113"/>
    </source>
</evidence>
<sequence>MLTQEKDGVKGFLPGSWWVFVATGLWRPRSWKSPFLVYLYQGFSIFTIFLVYTFTTTSILGIIANHGGIAAVMSDFLLLSFIACCGKSINMIVCRDTIIDVIDTLQRDPCMPRDAVEEDIQFKREHFVWINTLIYGILTEVTAMMVSVGSLLQHPEEGELPFNTWLPYYHDSGFGYRFAYGQQIISIWFSASMAVAYDTAVPGMMMEICAKLDVLKYRLVNFRTLLETSDTVGAYVSERKLVAECVKCHLIILRLAETINDVFNAVVFLQYSLSTLLICVSIYNLANTNIMSSEGSGIILYLGCMLMEIFILCAAGNELTLVSESISDAIYEMDWTELNGSTIQSLILIMTRTTHPIVFKCGSIVDMSLESFKSLVKLSYSTFNLLQQTSA</sequence>
<dbReference type="PANTHER" id="PTHR21137">
    <property type="entry name" value="ODORANT RECEPTOR"/>
    <property type="match status" value="1"/>
</dbReference>
<organism evidence="11 12">
    <name type="scientific">Diachasma alloeum</name>
    <dbReference type="NCBI Taxonomy" id="454923"/>
    <lineage>
        <taxon>Eukaryota</taxon>
        <taxon>Metazoa</taxon>
        <taxon>Ecdysozoa</taxon>
        <taxon>Arthropoda</taxon>
        <taxon>Hexapoda</taxon>
        <taxon>Insecta</taxon>
        <taxon>Pterygota</taxon>
        <taxon>Neoptera</taxon>
        <taxon>Endopterygota</taxon>
        <taxon>Hymenoptera</taxon>
        <taxon>Apocrita</taxon>
        <taxon>Ichneumonoidea</taxon>
        <taxon>Braconidae</taxon>
        <taxon>Opiinae</taxon>
        <taxon>Diachasma</taxon>
    </lineage>
</organism>
<reference evidence="11" key="1">
    <citation type="submission" date="2019-02" db="EMBL/GenBank/DDBJ databases">
        <title>Genome of the parasitoid wasp Diachasma alloeum, an emerging model for ecological speciation and transitions to asexual reproduction.</title>
        <authorList>
            <person name="Robertson H.M."/>
            <person name="Walden K.K."/>
            <person name="Tvedte E.S."/>
            <person name="Hood G.R."/>
            <person name="Feder J.L."/>
            <person name="Forbes A.A."/>
            <person name="Logsdon J.M."/>
            <person name="Mcelroy K.E."/>
        </authorList>
    </citation>
    <scope>NUCLEOTIDE SEQUENCE [LARGE SCALE GENOMIC DNA]</scope>
    <source>
        <strain evidence="11">Michigan</strain>
    </source>
</reference>
<comment type="caution">
    <text evidence="10">Lacks conserved residue(s) required for the propagation of feature annotation.</text>
</comment>
<dbReference type="EMBL" id="ML160708">
    <property type="protein sequence ID" value="THK33264.1"/>
    <property type="molecule type" value="Genomic_DNA"/>
</dbReference>